<sequence length="68" mass="7581">MFSYIFTDFYRVKIEIKLSKISKNILRLKLSSLSCVQVVGERSICVEGIPVRSAGANRSEHAGMSSDN</sequence>
<reference evidence="1 2" key="1">
    <citation type="submission" date="2010-09" db="EMBL/GenBank/DDBJ databases">
        <authorList>
            <person name="Richards V."/>
            <person name="Lefebure T."/>
            <person name="Suzuki H."/>
            <person name="Pavinski Bitar P."/>
            <person name="Stanhope M."/>
        </authorList>
    </citation>
    <scope>NUCLEOTIDE SEQUENCE [LARGE SCALE GENOMIC DNA]</scope>
    <source>
        <strain evidence="1 2">80352</strain>
    </source>
</reference>
<dbReference type="Proteomes" id="UP000005511">
    <property type="component" value="Unassembled WGS sequence"/>
</dbReference>
<evidence type="ECO:0000313" key="2">
    <source>
        <dbReference type="Proteomes" id="UP000005511"/>
    </source>
</evidence>
<comment type="caution">
    <text evidence="1">The sequence shown here is derived from an EMBL/GenBank/DDBJ whole genome shotgun (WGS) entry which is preliminary data.</text>
</comment>
<name>A0ABP2NPU0_CAMCO</name>
<accession>A0ABP2NPU0</accession>
<protein>
    <submittedName>
        <fullName evidence="1">Uncharacterized protein</fullName>
    </submittedName>
</protein>
<proteinExistence type="predicted"/>
<dbReference type="EMBL" id="AIMT01000090">
    <property type="protein sequence ID" value="EIA62777.1"/>
    <property type="molecule type" value="Genomic_DNA"/>
</dbReference>
<organism evidence="1 2">
    <name type="scientific">Campylobacter coli 80352</name>
    <dbReference type="NCBI Taxonomy" id="887288"/>
    <lineage>
        <taxon>Bacteria</taxon>
        <taxon>Pseudomonadati</taxon>
        <taxon>Campylobacterota</taxon>
        <taxon>Epsilonproteobacteria</taxon>
        <taxon>Campylobacterales</taxon>
        <taxon>Campylobacteraceae</taxon>
        <taxon>Campylobacter</taxon>
    </lineage>
</organism>
<gene>
    <name evidence="1" type="ORF">cco14_08454</name>
</gene>
<evidence type="ECO:0000313" key="1">
    <source>
        <dbReference type="EMBL" id="EIA62777.1"/>
    </source>
</evidence>
<keyword evidence="2" id="KW-1185">Reference proteome</keyword>